<accession>A0A402D0J2</accession>
<dbReference type="Pfam" id="PF13646">
    <property type="entry name" value="HEAT_2"/>
    <property type="match status" value="1"/>
</dbReference>
<dbReference type="KEGG" id="ccot:CCAX7_56490"/>
<proteinExistence type="predicted"/>
<name>A0A402D0J2_9BACT</name>
<sequence length="166" mass="18630">MNHEEAIDFLRRHQPMPCDEELTRELIDTYEEVRLFFMENLDPRCVPLFLNSFGEGDGLGVYQLVDFVIAQYPDDIVIPDLVRALQSPHKGVAYWSAQIAACFPSEASLPALTRLIQSDDPDLRGAAITAVDLTPSASRSKILFDALENERDPTLIRLIKSAIEAI</sequence>
<dbReference type="RefSeq" id="WP_125206151.1">
    <property type="nucleotide sequence ID" value="NZ_AP025739.1"/>
</dbReference>
<dbReference type="SUPFAM" id="SSF48371">
    <property type="entry name" value="ARM repeat"/>
    <property type="match status" value="1"/>
</dbReference>
<dbReference type="InterPro" id="IPR011989">
    <property type="entry name" value="ARM-like"/>
</dbReference>
<keyword evidence="2" id="KW-1185">Reference proteome</keyword>
<evidence type="ECO:0000313" key="1">
    <source>
        <dbReference type="EMBL" id="BDI33598.1"/>
    </source>
</evidence>
<dbReference type="OrthoDB" id="6636872at2"/>
<organism evidence="1 2">
    <name type="scientific">Capsulimonas corticalis</name>
    <dbReference type="NCBI Taxonomy" id="2219043"/>
    <lineage>
        <taxon>Bacteria</taxon>
        <taxon>Bacillati</taxon>
        <taxon>Armatimonadota</taxon>
        <taxon>Armatimonadia</taxon>
        <taxon>Capsulimonadales</taxon>
        <taxon>Capsulimonadaceae</taxon>
        <taxon>Capsulimonas</taxon>
    </lineage>
</organism>
<dbReference type="AlphaFoldDB" id="A0A402D0J2"/>
<gene>
    <name evidence="1" type="ORF">CCAX7_56490</name>
</gene>
<dbReference type="Proteomes" id="UP000287394">
    <property type="component" value="Chromosome"/>
</dbReference>
<evidence type="ECO:0000313" key="2">
    <source>
        <dbReference type="Proteomes" id="UP000287394"/>
    </source>
</evidence>
<dbReference type="Gene3D" id="1.25.10.10">
    <property type="entry name" value="Leucine-rich Repeat Variant"/>
    <property type="match status" value="1"/>
</dbReference>
<protein>
    <submittedName>
        <fullName evidence="1">Uncharacterized protein</fullName>
    </submittedName>
</protein>
<dbReference type="InterPro" id="IPR016024">
    <property type="entry name" value="ARM-type_fold"/>
</dbReference>
<dbReference type="EMBL" id="AP025739">
    <property type="protein sequence ID" value="BDI33598.1"/>
    <property type="molecule type" value="Genomic_DNA"/>
</dbReference>
<reference evidence="1 2" key="1">
    <citation type="journal article" date="2019" name="Int. J. Syst. Evol. Microbiol.">
        <title>Capsulimonas corticalis gen. nov., sp. nov., an aerobic capsulated bacterium, of a novel bacterial order, Capsulimonadales ord. nov., of the class Armatimonadia of the phylum Armatimonadetes.</title>
        <authorList>
            <person name="Li J."/>
            <person name="Kudo C."/>
            <person name="Tonouchi A."/>
        </authorList>
    </citation>
    <scope>NUCLEOTIDE SEQUENCE [LARGE SCALE GENOMIC DNA]</scope>
    <source>
        <strain evidence="1 2">AX-7</strain>
    </source>
</reference>